<dbReference type="KEGG" id="maga:Mag101_07315"/>
<dbReference type="GO" id="GO:0043565">
    <property type="term" value="F:sequence-specific DNA binding"/>
    <property type="evidence" value="ECO:0007669"/>
    <property type="project" value="InterPro"/>
</dbReference>
<protein>
    <recommendedName>
        <fullName evidence="1">Antirepressor protein C-terminal domain-containing protein</fullName>
    </recommendedName>
</protein>
<evidence type="ECO:0000313" key="2">
    <source>
        <dbReference type="EMBL" id="AQQ67467.1"/>
    </source>
</evidence>
<proteinExistence type="predicted"/>
<dbReference type="InterPro" id="IPR005039">
    <property type="entry name" value="Ant_C"/>
</dbReference>
<gene>
    <name evidence="2" type="ORF">Mag101_07315</name>
</gene>
<name>A0A1Q2M5B2_9GAMM</name>
<dbReference type="RefSeq" id="WP_077402845.1">
    <property type="nucleotide sequence ID" value="NZ_CP019650.1"/>
</dbReference>
<keyword evidence="3" id="KW-1185">Reference proteome</keyword>
<dbReference type="Pfam" id="PF03374">
    <property type="entry name" value="ANT"/>
    <property type="match status" value="1"/>
</dbReference>
<dbReference type="InterPro" id="IPR009057">
    <property type="entry name" value="Homeodomain-like_sf"/>
</dbReference>
<evidence type="ECO:0000313" key="3">
    <source>
        <dbReference type="Proteomes" id="UP000188219"/>
    </source>
</evidence>
<accession>A0A1Q2M5B2</accession>
<sequence>MSREKLLTLTQAARQLGIGRNTLIKKLRDHGYLQDRKGMECAPTKTAVEQRLLHPHLSQFYRGPVRINHTTAKVTAKGLVWISDLLEREAAETASAS</sequence>
<organism evidence="2 3">
    <name type="scientific">Microbulbifer agarilyticus</name>
    <dbReference type="NCBI Taxonomy" id="260552"/>
    <lineage>
        <taxon>Bacteria</taxon>
        <taxon>Pseudomonadati</taxon>
        <taxon>Pseudomonadota</taxon>
        <taxon>Gammaproteobacteria</taxon>
        <taxon>Cellvibrionales</taxon>
        <taxon>Microbulbiferaceae</taxon>
        <taxon>Microbulbifer</taxon>
    </lineage>
</organism>
<dbReference type="OrthoDB" id="5737211at2"/>
<dbReference type="SUPFAM" id="SSF46689">
    <property type="entry name" value="Homeodomain-like"/>
    <property type="match status" value="1"/>
</dbReference>
<dbReference type="Proteomes" id="UP000188219">
    <property type="component" value="Chromosome"/>
</dbReference>
<feature type="domain" description="Antirepressor protein C-terminal" evidence="1">
    <location>
        <begin position="4"/>
        <end position="87"/>
    </location>
</feature>
<dbReference type="AlphaFoldDB" id="A0A1Q2M5B2"/>
<dbReference type="STRING" id="260552.Mag101_07315"/>
<evidence type="ECO:0000259" key="1">
    <source>
        <dbReference type="Pfam" id="PF03374"/>
    </source>
</evidence>
<dbReference type="EMBL" id="CP019650">
    <property type="protein sequence ID" value="AQQ67467.1"/>
    <property type="molecule type" value="Genomic_DNA"/>
</dbReference>
<dbReference type="Gene3D" id="1.10.10.60">
    <property type="entry name" value="Homeodomain-like"/>
    <property type="match status" value="1"/>
</dbReference>
<reference evidence="2" key="1">
    <citation type="submission" date="2017-02" db="EMBL/GenBank/DDBJ databases">
        <title>Genome of Microbulbifer agarilyticus GP101.</title>
        <authorList>
            <person name="Jung J."/>
            <person name="Bae S.S."/>
            <person name="Baek K."/>
        </authorList>
    </citation>
    <scope>NUCLEOTIDE SEQUENCE [LARGE SCALE GENOMIC DNA]</scope>
    <source>
        <strain evidence="2">GP101</strain>
    </source>
</reference>